<dbReference type="Proteomes" id="UP000442619">
    <property type="component" value="Unassembled WGS sequence"/>
</dbReference>
<feature type="transmembrane region" description="Helical" evidence="3">
    <location>
        <begin position="42"/>
        <end position="75"/>
    </location>
</feature>
<evidence type="ECO:0000259" key="4">
    <source>
        <dbReference type="Pfam" id="PF08797"/>
    </source>
</evidence>
<reference evidence="5 6" key="1">
    <citation type="submission" date="2019-08" db="EMBL/GenBank/DDBJ databases">
        <title>In-depth cultivation of the pig gut microbiome towards novel bacterial diversity and tailored functional studies.</title>
        <authorList>
            <person name="Wylensek D."/>
            <person name="Hitch T.C.A."/>
            <person name="Clavel T."/>
        </authorList>
    </citation>
    <scope>NUCLEOTIDE SEQUENCE [LARGE SCALE GENOMIC DNA]</scope>
    <source>
        <strain evidence="5 6">CA-Schmier-601-WT-3</strain>
    </source>
</reference>
<organism evidence="5 6">
    <name type="scientific">Sharpea porci</name>
    <dbReference type="NCBI Taxonomy" id="2652286"/>
    <lineage>
        <taxon>Bacteria</taxon>
        <taxon>Bacillati</taxon>
        <taxon>Bacillota</taxon>
        <taxon>Erysipelotrichia</taxon>
        <taxon>Erysipelotrichales</taxon>
        <taxon>Coprobacillaceae</taxon>
        <taxon>Sharpea</taxon>
    </lineage>
</organism>
<dbReference type="GO" id="GO:0003676">
    <property type="term" value="F:nucleic acid binding"/>
    <property type="evidence" value="ECO:0007669"/>
    <property type="project" value="InterPro"/>
</dbReference>
<dbReference type="AlphaFoldDB" id="A0A844FTJ9"/>
<protein>
    <recommendedName>
        <fullName evidence="4">HIRAN domain-containing protein</fullName>
    </recommendedName>
</protein>
<feature type="domain" description="HIRAN" evidence="4">
    <location>
        <begin position="141"/>
        <end position="194"/>
    </location>
</feature>
<proteinExistence type="predicted"/>
<evidence type="ECO:0000256" key="3">
    <source>
        <dbReference type="SAM" id="Phobius"/>
    </source>
</evidence>
<sequence length="338" mass="39402">MKNKSNKDMRLDGVDYRIKDGKIKLGQKYYTAKQIHIFSILFYILGILIVLISLAIMPIGIIFLLLGVGIIWFGWSYSHFRKILLNAQTIHEQPTQDTTSEYNYNEENLESETSINSKVKQSHSKYPFKDDEDRFLRYSYYDVEVKGFGYQNFDITKLELDKFVTFDFEPDNPYDPNAIAIFYDDQKIGYIPRNSLQSMVKDYSDGIEHQICGFISYINEELNEVHLGLGFYSKENKNLDVMTCKLIKTKMKDFMGNSRQDNLAMAEIGSPVELEYSYDSDTYIVNDDTGFELGEISKKQSEKLFDVIGDTKPFYAEVNDLEMDDDGNYICKIKVWYR</sequence>
<keyword evidence="3" id="KW-1133">Transmembrane helix</keyword>
<evidence type="ECO:0000313" key="5">
    <source>
        <dbReference type="EMBL" id="MST88896.1"/>
    </source>
</evidence>
<keyword evidence="1" id="KW-0479">Metal-binding</keyword>
<keyword evidence="3" id="KW-0472">Membrane</keyword>
<dbReference type="RefSeq" id="WP_154514999.1">
    <property type="nucleotide sequence ID" value="NZ_VUNM01000007.1"/>
</dbReference>
<dbReference type="GO" id="GO:0016818">
    <property type="term" value="F:hydrolase activity, acting on acid anhydrides, in phosphorus-containing anhydrides"/>
    <property type="evidence" value="ECO:0007669"/>
    <property type="project" value="InterPro"/>
</dbReference>
<name>A0A844FTJ9_9FIRM</name>
<comment type="caution">
    <text evidence="5">The sequence shown here is derived from an EMBL/GenBank/DDBJ whole genome shotgun (WGS) entry which is preliminary data.</text>
</comment>
<dbReference type="GO" id="GO:0008270">
    <property type="term" value="F:zinc ion binding"/>
    <property type="evidence" value="ECO:0007669"/>
    <property type="project" value="InterPro"/>
</dbReference>
<dbReference type="Gene3D" id="3.30.70.2330">
    <property type="match status" value="1"/>
</dbReference>
<evidence type="ECO:0000256" key="1">
    <source>
        <dbReference type="ARBA" id="ARBA00022723"/>
    </source>
</evidence>
<evidence type="ECO:0000256" key="2">
    <source>
        <dbReference type="ARBA" id="ARBA00022801"/>
    </source>
</evidence>
<dbReference type="InterPro" id="IPR014905">
    <property type="entry name" value="HIRAN"/>
</dbReference>
<gene>
    <name evidence="5" type="ORF">FYJ79_04780</name>
</gene>
<dbReference type="Pfam" id="PF08797">
    <property type="entry name" value="HIRAN"/>
    <property type="match status" value="1"/>
</dbReference>
<keyword evidence="2" id="KW-0378">Hydrolase</keyword>
<evidence type="ECO:0000313" key="6">
    <source>
        <dbReference type="Proteomes" id="UP000442619"/>
    </source>
</evidence>
<dbReference type="EMBL" id="VUNM01000007">
    <property type="protein sequence ID" value="MST88896.1"/>
    <property type="molecule type" value="Genomic_DNA"/>
</dbReference>
<keyword evidence="6" id="KW-1185">Reference proteome</keyword>
<accession>A0A844FTJ9</accession>
<keyword evidence="3" id="KW-0812">Transmembrane</keyword>